<feature type="transmembrane region" description="Helical" evidence="2">
    <location>
        <begin position="246"/>
        <end position="263"/>
    </location>
</feature>
<organism evidence="3 4">
    <name type="scientific">Candidatus Promineifilum breve</name>
    <dbReference type="NCBI Taxonomy" id="1806508"/>
    <lineage>
        <taxon>Bacteria</taxon>
        <taxon>Bacillati</taxon>
        <taxon>Chloroflexota</taxon>
        <taxon>Ardenticatenia</taxon>
        <taxon>Candidatus Promineifilales</taxon>
        <taxon>Candidatus Promineifilaceae</taxon>
        <taxon>Candidatus Promineifilum</taxon>
    </lineage>
</organism>
<evidence type="ECO:0008006" key="5">
    <source>
        <dbReference type="Google" id="ProtNLM"/>
    </source>
</evidence>
<reference evidence="3" key="1">
    <citation type="submission" date="2016-01" db="EMBL/GenBank/DDBJ databases">
        <authorList>
            <person name="Mcilroy J.S."/>
            <person name="Karst M S."/>
            <person name="Albertsen M."/>
        </authorList>
    </citation>
    <scope>NUCLEOTIDE SEQUENCE</scope>
    <source>
        <strain evidence="3">Cfx-K</strain>
    </source>
</reference>
<feature type="region of interest" description="Disordered" evidence="1">
    <location>
        <begin position="1"/>
        <end position="24"/>
    </location>
</feature>
<dbReference type="Proteomes" id="UP000215027">
    <property type="component" value="Chromosome I"/>
</dbReference>
<feature type="transmembrane region" description="Helical" evidence="2">
    <location>
        <begin position="411"/>
        <end position="430"/>
    </location>
</feature>
<feature type="transmembrane region" description="Helical" evidence="2">
    <location>
        <begin position="115"/>
        <end position="135"/>
    </location>
</feature>
<proteinExistence type="predicted"/>
<name>A0A160T040_9CHLR</name>
<evidence type="ECO:0000256" key="2">
    <source>
        <dbReference type="SAM" id="Phobius"/>
    </source>
</evidence>
<evidence type="ECO:0000313" key="3">
    <source>
        <dbReference type="EMBL" id="CUS03251.2"/>
    </source>
</evidence>
<gene>
    <name evidence="3" type="ORF">CFX0092_A1373</name>
</gene>
<feature type="transmembrane region" description="Helical" evidence="2">
    <location>
        <begin position="142"/>
        <end position="159"/>
    </location>
</feature>
<evidence type="ECO:0000313" key="4">
    <source>
        <dbReference type="Proteomes" id="UP000215027"/>
    </source>
</evidence>
<feature type="transmembrane region" description="Helical" evidence="2">
    <location>
        <begin position="34"/>
        <end position="56"/>
    </location>
</feature>
<dbReference type="AlphaFoldDB" id="A0A160T040"/>
<feature type="transmembrane region" description="Helical" evidence="2">
    <location>
        <begin position="329"/>
        <end position="349"/>
    </location>
</feature>
<keyword evidence="2" id="KW-1133">Transmembrane helix</keyword>
<keyword evidence="4" id="KW-1185">Reference proteome</keyword>
<dbReference type="KEGG" id="pbf:CFX0092_A1373"/>
<feature type="transmembrane region" description="Helical" evidence="2">
    <location>
        <begin position="361"/>
        <end position="380"/>
    </location>
</feature>
<sequence>MGEGVKKGRGAGEQGGRGDHSPLLPRSPAPLRRLWLLLPPLAALWLYRRALGFAYFNDDPTGHFAWMEGQTVWQFFAGSADYGYYRPVVFAVLRLSQLLFGNATLPHNPVADHTLLLLLHAANTALVAALALALTRRAGRPPAFALVAALVFAGVPFSYEAVGYVASLTHPLLVFWALLAITNYELRIRNEERALHAPRATRYLPLLFLSLGLLTHENGLFIFPALVGFDWATRPGASWPARARRLWPYAIPPALFAVLWLLIPKNSAQGLNSLADVGRNLVPFLQTLVYPLLPLVRLDAGDTTALLLLAAFVVSLSGLFAWRAGALRLWVFALGWFGLSLLPAALFLGPEYVYGSPRLSYLPGIGVALLWAMPVLWVAGGGWRVAGSGWRVAGSKWRVAGSGSRVADGKWQVAGLFLSVAYGLALVLPARPFIRCQLDFYEATSHFARQMAAVGRAAPAGRDLVFINLPFFFSSTAARPDGCPSPYPWTPVGGVLVPPYAQPRDFVRFNGGPDRPVEGVTFPGYGPGWRTFGPEIDGETLRGHATADAPFVFDLLNGSFADLADAWQPGRSVAASPRASFGGALALTDARLQEEGDTLIARLAWRVVAATEAPLAAFVHVYDAAGALVAQSDGPPGGGLAPQALWRPGDGLGDTRHIDLGPLPLGAYTVAVGVYNAADGVRLAAESAGQPLPDNVYRVD</sequence>
<feature type="transmembrane region" description="Helical" evidence="2">
    <location>
        <begin position="165"/>
        <end position="182"/>
    </location>
</feature>
<feature type="transmembrane region" description="Helical" evidence="2">
    <location>
        <begin position="305"/>
        <end position="323"/>
    </location>
</feature>
<accession>A0A160T040</accession>
<dbReference type="RefSeq" id="WP_095042772.1">
    <property type="nucleotide sequence ID" value="NZ_LN890655.1"/>
</dbReference>
<evidence type="ECO:0000256" key="1">
    <source>
        <dbReference type="SAM" id="MobiDB-lite"/>
    </source>
</evidence>
<dbReference type="EMBL" id="LN890655">
    <property type="protein sequence ID" value="CUS03251.2"/>
    <property type="molecule type" value="Genomic_DNA"/>
</dbReference>
<keyword evidence="2" id="KW-0812">Transmembrane</keyword>
<feature type="transmembrane region" description="Helical" evidence="2">
    <location>
        <begin position="203"/>
        <end position="226"/>
    </location>
</feature>
<protein>
    <recommendedName>
        <fullName evidence="5">Glycosyltransferase RgtA/B/C/D-like domain-containing protein</fullName>
    </recommendedName>
</protein>
<keyword evidence="2" id="KW-0472">Membrane</keyword>